<evidence type="ECO:0000256" key="1">
    <source>
        <dbReference type="ARBA" id="ARBA00022741"/>
    </source>
</evidence>
<gene>
    <name evidence="4" type="ORF">SDC9_65033</name>
</gene>
<dbReference type="GO" id="GO:0016887">
    <property type="term" value="F:ATP hydrolysis activity"/>
    <property type="evidence" value="ECO:0007669"/>
    <property type="project" value="TreeGrafter"/>
</dbReference>
<dbReference type="PROSITE" id="PS00662">
    <property type="entry name" value="T2SP_E"/>
    <property type="match status" value="1"/>
</dbReference>
<name>A0A644XQV8_9ZZZZ</name>
<dbReference type="SUPFAM" id="SSF160246">
    <property type="entry name" value="EspE N-terminal domain-like"/>
    <property type="match status" value="1"/>
</dbReference>
<dbReference type="Gene3D" id="3.30.450.90">
    <property type="match status" value="1"/>
</dbReference>
<organism evidence="4">
    <name type="scientific">bioreactor metagenome</name>
    <dbReference type="NCBI Taxonomy" id="1076179"/>
    <lineage>
        <taxon>unclassified sequences</taxon>
        <taxon>metagenomes</taxon>
        <taxon>ecological metagenomes</taxon>
    </lineage>
</organism>
<dbReference type="InterPro" id="IPR007831">
    <property type="entry name" value="T2SS_GspE_N"/>
</dbReference>
<keyword evidence="1" id="KW-0547">Nucleotide-binding</keyword>
<proteinExistence type="predicted"/>
<dbReference type="InterPro" id="IPR003593">
    <property type="entry name" value="AAA+_ATPase"/>
</dbReference>
<dbReference type="SUPFAM" id="SSF52540">
    <property type="entry name" value="P-loop containing nucleoside triphosphate hydrolases"/>
    <property type="match status" value="1"/>
</dbReference>
<dbReference type="EMBL" id="VSSQ01003019">
    <property type="protein sequence ID" value="MPM18620.1"/>
    <property type="molecule type" value="Genomic_DNA"/>
</dbReference>
<dbReference type="Gene3D" id="3.40.50.300">
    <property type="entry name" value="P-loop containing nucleotide triphosphate hydrolases"/>
    <property type="match status" value="1"/>
</dbReference>
<accession>A0A644XQV8</accession>
<evidence type="ECO:0000256" key="2">
    <source>
        <dbReference type="ARBA" id="ARBA00022840"/>
    </source>
</evidence>
<evidence type="ECO:0000259" key="3">
    <source>
        <dbReference type="PROSITE" id="PS00662"/>
    </source>
</evidence>
<feature type="domain" description="Bacterial type II secretion system protein E" evidence="3">
    <location>
        <begin position="368"/>
        <end position="382"/>
    </location>
</feature>
<dbReference type="AlphaFoldDB" id="A0A644XQV8"/>
<dbReference type="CDD" id="cd01129">
    <property type="entry name" value="PulE-GspE-like"/>
    <property type="match status" value="1"/>
</dbReference>
<comment type="caution">
    <text evidence="4">The sequence shown here is derived from an EMBL/GenBank/DDBJ whole genome shotgun (WGS) entry which is preliminary data.</text>
</comment>
<dbReference type="Pfam" id="PF00437">
    <property type="entry name" value="T2SSE"/>
    <property type="match status" value="1"/>
</dbReference>
<sequence length="552" mass="63597">MYSFSNFLKHLREKELLQEADELAGYAALDRGEFATDFLLRRIPWREEELKQHLSSHLNIELFLHREFLLESKLSLWMDAGLSAKLRCLPLELDGKQLKVAVDDPFFLPLWEKIENDLSLDLEVCLILRSDFQSYYRQLYQCSAPDFQPHCSLQDNLLTYLPWSLEKETDELLDVLEQAYKEHATDIHFEPQRNALRVRFRIDGILSLYRMYQEDKKLVFLSRLKIWSELNIAQQKLPQDGQFQKTIFGEVVDFRLSTIPLIHGEKAVLRLLRKAQLLSSLRELGMSSEILLRFKEILSRPHGMILVCGPTASGKTTTLYSALQQLNRDSMNIVTIEDPVEFQLSGVQQMQIRDSLHATFATGLRAVLRQDPDVILIGEIRDHETAEVAFQAALTGHLVFASLHTEDAVGAIARLLDMGIEPFLLTSTISGILSQRLVRRICPECAIRISLDPHWLKRHQPRADIPLPDFAYDAGPGCTQCQYHPLKHRIGIFELLTLSQELRELILKRASLNRIREHAYQSDLIPFYWDGLEKARQGITALSEVLPYFPLS</sequence>
<dbReference type="PANTHER" id="PTHR30258">
    <property type="entry name" value="TYPE II SECRETION SYSTEM PROTEIN GSPE-RELATED"/>
    <property type="match status" value="1"/>
</dbReference>
<dbReference type="GO" id="GO:0005524">
    <property type="term" value="F:ATP binding"/>
    <property type="evidence" value="ECO:0007669"/>
    <property type="project" value="UniProtKB-KW"/>
</dbReference>
<dbReference type="SMART" id="SM00382">
    <property type="entry name" value="AAA"/>
    <property type="match status" value="1"/>
</dbReference>
<dbReference type="InterPro" id="IPR001482">
    <property type="entry name" value="T2SS/T4SS_dom"/>
</dbReference>
<dbReference type="GO" id="GO:0005886">
    <property type="term" value="C:plasma membrane"/>
    <property type="evidence" value="ECO:0007669"/>
    <property type="project" value="TreeGrafter"/>
</dbReference>
<dbReference type="PANTHER" id="PTHR30258:SF2">
    <property type="entry name" value="COMG OPERON PROTEIN 1"/>
    <property type="match status" value="1"/>
</dbReference>
<reference evidence="4" key="1">
    <citation type="submission" date="2019-08" db="EMBL/GenBank/DDBJ databases">
        <authorList>
            <person name="Kucharzyk K."/>
            <person name="Murdoch R.W."/>
            <person name="Higgins S."/>
            <person name="Loffler F."/>
        </authorList>
    </citation>
    <scope>NUCLEOTIDE SEQUENCE</scope>
</reference>
<dbReference type="Gene3D" id="3.30.300.160">
    <property type="entry name" value="Type II secretion system, protein E, N-terminal domain"/>
    <property type="match status" value="1"/>
</dbReference>
<evidence type="ECO:0000313" key="4">
    <source>
        <dbReference type="EMBL" id="MPM18620.1"/>
    </source>
</evidence>
<keyword evidence="2" id="KW-0067">ATP-binding</keyword>
<dbReference type="Pfam" id="PF05157">
    <property type="entry name" value="MshEN"/>
    <property type="match status" value="1"/>
</dbReference>
<dbReference type="InterPro" id="IPR037257">
    <property type="entry name" value="T2SS_E_N_sf"/>
</dbReference>
<dbReference type="InterPro" id="IPR027417">
    <property type="entry name" value="P-loop_NTPase"/>
</dbReference>
<protein>
    <recommendedName>
        <fullName evidence="3">Bacterial type II secretion system protein E domain-containing protein</fullName>
    </recommendedName>
</protein>